<dbReference type="GO" id="GO:0061798">
    <property type="term" value="F:GTP 3',8'-cyclase activity"/>
    <property type="evidence" value="ECO:0007669"/>
    <property type="project" value="UniProtKB-UniRule"/>
</dbReference>
<dbReference type="InterPro" id="IPR040064">
    <property type="entry name" value="MoaA-like"/>
</dbReference>
<dbReference type="NCBIfam" id="NF001199">
    <property type="entry name" value="PRK00164.2-1"/>
    <property type="match status" value="1"/>
</dbReference>
<feature type="binding site" evidence="12">
    <location>
        <begin position="254"/>
        <end position="256"/>
    </location>
    <ligand>
        <name>GTP</name>
        <dbReference type="ChEBI" id="CHEBI:37565"/>
    </ligand>
</feature>
<dbReference type="PANTHER" id="PTHR22960:SF0">
    <property type="entry name" value="MOLYBDENUM COFACTOR BIOSYNTHESIS PROTEIN 1"/>
    <property type="match status" value="1"/>
</dbReference>
<feature type="binding site" evidence="12">
    <location>
        <position position="26"/>
    </location>
    <ligand>
        <name>S-adenosyl-L-methionine</name>
        <dbReference type="ChEBI" id="CHEBI:59789"/>
    </ligand>
</feature>
<proteinExistence type="inferred from homology"/>
<dbReference type="EMBL" id="CACRTR010000016">
    <property type="protein sequence ID" value="VYU64379.1"/>
    <property type="molecule type" value="Genomic_DNA"/>
</dbReference>
<comment type="cofactor">
    <cofactor evidence="12">
        <name>[4Fe-4S] cluster</name>
        <dbReference type="ChEBI" id="CHEBI:49883"/>
    </cofactor>
    <text evidence="12">Binds 2 [4Fe-4S] clusters. Binds 1 [4Fe-4S] cluster coordinated with 3 cysteines and an exchangeable S-adenosyl-L-methionine and 1 [4Fe-4S] cluster coordinated with 3 cysteines and the GTP-derived substrate.</text>
</comment>
<dbReference type="SUPFAM" id="SSF102114">
    <property type="entry name" value="Radical SAM enzymes"/>
    <property type="match status" value="1"/>
</dbReference>
<protein>
    <recommendedName>
        <fullName evidence="1 12">GTP 3',8-cyclase</fullName>
        <ecNumber evidence="1 12">4.1.99.22</ecNumber>
    </recommendedName>
    <alternativeName>
        <fullName evidence="12">Molybdenum cofactor biosynthesis protein A</fullName>
    </alternativeName>
</protein>
<evidence type="ECO:0000256" key="7">
    <source>
        <dbReference type="ARBA" id="ARBA00023014"/>
    </source>
</evidence>
<dbReference type="InterPro" id="IPR006638">
    <property type="entry name" value="Elp3/MiaA/NifB-like_rSAM"/>
</dbReference>
<keyword evidence="7 12" id="KW-0411">Iron-sulfur</keyword>
<evidence type="ECO:0000256" key="9">
    <source>
        <dbReference type="ARBA" id="ARBA00023150"/>
    </source>
</evidence>
<feature type="binding site" evidence="12">
    <location>
        <position position="249"/>
    </location>
    <ligand>
        <name>[4Fe-4S] cluster</name>
        <dbReference type="ChEBI" id="CHEBI:49883"/>
        <label>2</label>
        <note>4Fe-4S-substrate</note>
    </ligand>
</feature>
<dbReference type="EC" id="4.1.99.22" evidence="1 12"/>
<feature type="binding site" evidence="12">
    <location>
        <position position="13"/>
    </location>
    <ligand>
        <name>GTP</name>
        <dbReference type="ChEBI" id="CHEBI:37565"/>
    </ligand>
</feature>
<dbReference type="GO" id="GO:0006777">
    <property type="term" value="P:Mo-molybdopterin cofactor biosynthetic process"/>
    <property type="evidence" value="ECO:0007669"/>
    <property type="project" value="UniProtKB-UniRule"/>
</dbReference>
<dbReference type="CDD" id="cd01335">
    <property type="entry name" value="Radical_SAM"/>
    <property type="match status" value="1"/>
</dbReference>
<comment type="subunit">
    <text evidence="12">Monomer and homodimer.</text>
</comment>
<dbReference type="InterPro" id="IPR013785">
    <property type="entry name" value="Aldolase_TIM"/>
</dbReference>
<evidence type="ECO:0000256" key="2">
    <source>
        <dbReference type="ARBA" id="ARBA00022485"/>
    </source>
</evidence>
<keyword evidence="9 12" id="KW-0501">Molybdenum cofactor biosynthesis</keyword>
<dbReference type="HAMAP" id="MF_01225_B">
    <property type="entry name" value="MoaA_B"/>
    <property type="match status" value="1"/>
</dbReference>
<dbReference type="UniPathway" id="UPA00344"/>
<evidence type="ECO:0000256" key="11">
    <source>
        <dbReference type="ARBA" id="ARBA00048697"/>
    </source>
</evidence>
<evidence type="ECO:0000256" key="1">
    <source>
        <dbReference type="ARBA" id="ARBA00012167"/>
    </source>
</evidence>
<keyword evidence="2 12" id="KW-0004">4Fe-4S</keyword>
<name>A0A6N3GL10_EUBLI</name>
<dbReference type="InterPro" id="IPR010505">
    <property type="entry name" value="MoaA_twitch"/>
</dbReference>
<dbReference type="SMART" id="SM00729">
    <property type="entry name" value="Elp3"/>
    <property type="match status" value="1"/>
</dbReference>
<dbReference type="GO" id="GO:1904047">
    <property type="term" value="F:S-adenosyl-L-methionine binding"/>
    <property type="evidence" value="ECO:0007669"/>
    <property type="project" value="UniProtKB-UniRule"/>
</dbReference>
<evidence type="ECO:0000256" key="5">
    <source>
        <dbReference type="ARBA" id="ARBA00022741"/>
    </source>
</evidence>
<dbReference type="InterPro" id="IPR007197">
    <property type="entry name" value="rSAM"/>
</dbReference>
<comment type="function">
    <text evidence="12">Catalyzes the cyclization of GTP to (8S)-3',8-cyclo-7,8-dihydroguanosine 5'-triphosphate.</text>
</comment>
<evidence type="ECO:0000313" key="14">
    <source>
        <dbReference type="EMBL" id="VYU64379.1"/>
    </source>
</evidence>
<dbReference type="GO" id="GO:0046872">
    <property type="term" value="F:metal ion binding"/>
    <property type="evidence" value="ECO:0007669"/>
    <property type="project" value="UniProtKB-KW"/>
</dbReference>
<feature type="binding site" evidence="12">
    <location>
        <position position="20"/>
    </location>
    <ligand>
        <name>[4Fe-4S] cluster</name>
        <dbReference type="ChEBI" id="CHEBI:49883"/>
        <label>1</label>
        <note>4Fe-4S-S-AdoMet</note>
    </ligand>
</feature>
<dbReference type="PROSITE" id="PS01305">
    <property type="entry name" value="MOAA_NIFB_PQQE"/>
    <property type="match status" value="1"/>
</dbReference>
<dbReference type="PROSITE" id="PS51918">
    <property type="entry name" value="RADICAL_SAM"/>
    <property type="match status" value="1"/>
</dbReference>
<evidence type="ECO:0000256" key="6">
    <source>
        <dbReference type="ARBA" id="ARBA00023004"/>
    </source>
</evidence>
<accession>A0A6N3GL10</accession>
<feature type="binding site" evidence="12">
    <location>
        <position position="63"/>
    </location>
    <ligand>
        <name>GTP</name>
        <dbReference type="ChEBI" id="CHEBI:37565"/>
    </ligand>
</feature>
<organism evidence="14">
    <name type="scientific">Eubacterium limosum</name>
    <dbReference type="NCBI Taxonomy" id="1736"/>
    <lineage>
        <taxon>Bacteria</taxon>
        <taxon>Bacillati</taxon>
        <taxon>Bacillota</taxon>
        <taxon>Clostridia</taxon>
        <taxon>Eubacteriales</taxon>
        <taxon>Eubacteriaceae</taxon>
        <taxon>Eubacterium</taxon>
    </lineage>
</organism>
<comment type="similarity">
    <text evidence="12">Belongs to the radical SAM superfamily. MoaA family.</text>
</comment>
<dbReference type="Pfam" id="PF04055">
    <property type="entry name" value="Radical_SAM"/>
    <property type="match status" value="1"/>
</dbReference>
<feature type="binding site" evidence="12">
    <location>
        <position position="27"/>
    </location>
    <ligand>
        <name>[4Fe-4S] cluster</name>
        <dbReference type="ChEBI" id="CHEBI:49883"/>
        <label>1</label>
        <note>4Fe-4S-S-AdoMet</note>
    </ligand>
</feature>
<gene>
    <name evidence="12 14" type="primary">moaA</name>
    <name evidence="14" type="ORF">ELLFYP34_03954</name>
</gene>
<feature type="binding site" evidence="12">
    <location>
        <position position="67"/>
    </location>
    <ligand>
        <name>S-adenosyl-L-methionine</name>
        <dbReference type="ChEBI" id="CHEBI:59789"/>
    </ligand>
</feature>
<evidence type="ECO:0000256" key="8">
    <source>
        <dbReference type="ARBA" id="ARBA00023134"/>
    </source>
</evidence>
<keyword evidence="10 12" id="KW-0456">Lyase</keyword>
<keyword evidence="3 12" id="KW-0949">S-adenosyl-L-methionine</keyword>
<dbReference type="InterPro" id="IPR058240">
    <property type="entry name" value="rSAM_sf"/>
</dbReference>
<dbReference type="Gene3D" id="3.20.20.70">
    <property type="entry name" value="Aldolase class I"/>
    <property type="match status" value="1"/>
</dbReference>
<dbReference type="CDD" id="cd21117">
    <property type="entry name" value="Twitch_MoaA"/>
    <property type="match status" value="1"/>
</dbReference>
<keyword evidence="6 12" id="KW-0408">Iron</keyword>
<keyword evidence="8 12" id="KW-0342">GTP-binding</keyword>
<keyword evidence="4 12" id="KW-0479">Metal-binding</keyword>
<dbReference type="NCBIfam" id="TIGR02666">
    <property type="entry name" value="moaA"/>
    <property type="match status" value="1"/>
</dbReference>
<evidence type="ECO:0000256" key="10">
    <source>
        <dbReference type="ARBA" id="ARBA00023239"/>
    </source>
</evidence>
<dbReference type="SFLD" id="SFLDG01383">
    <property type="entry name" value="cyclic_pyranopterin_phosphate"/>
    <property type="match status" value="1"/>
</dbReference>
<dbReference type="InterPro" id="IPR013483">
    <property type="entry name" value="MoaA"/>
</dbReference>
<dbReference type="AlphaFoldDB" id="A0A6N3GL10"/>
<dbReference type="SFLD" id="SFLDG01067">
    <property type="entry name" value="SPASM/twitch_domain_containing"/>
    <property type="match status" value="1"/>
</dbReference>
<evidence type="ECO:0000256" key="12">
    <source>
        <dbReference type="HAMAP-Rule" id="MF_01225"/>
    </source>
</evidence>
<dbReference type="SFLD" id="SFLDG01386">
    <property type="entry name" value="main_SPASM_domain-containing"/>
    <property type="match status" value="1"/>
</dbReference>
<feature type="binding site" evidence="12">
    <location>
        <position position="155"/>
    </location>
    <ligand>
        <name>GTP</name>
        <dbReference type="ChEBI" id="CHEBI:37565"/>
    </ligand>
</feature>
<evidence type="ECO:0000256" key="3">
    <source>
        <dbReference type="ARBA" id="ARBA00022691"/>
    </source>
</evidence>
<keyword evidence="5 12" id="KW-0547">Nucleotide-binding</keyword>
<feature type="binding site" evidence="12">
    <location>
        <position position="189"/>
    </location>
    <ligand>
        <name>S-adenosyl-L-methionine</name>
        <dbReference type="ChEBI" id="CHEBI:59789"/>
    </ligand>
</feature>
<feature type="binding site" evidence="12">
    <location>
        <position position="94"/>
    </location>
    <ligand>
        <name>GTP</name>
        <dbReference type="ChEBI" id="CHEBI:37565"/>
    </ligand>
</feature>
<evidence type="ECO:0000256" key="4">
    <source>
        <dbReference type="ARBA" id="ARBA00022723"/>
    </source>
</evidence>
<dbReference type="InterPro" id="IPR000385">
    <property type="entry name" value="MoaA_NifB_PqqE_Fe-S-bd_CS"/>
</dbReference>
<reference evidence="14" key="1">
    <citation type="submission" date="2019-11" db="EMBL/GenBank/DDBJ databases">
        <authorList>
            <person name="Feng L."/>
        </authorList>
    </citation>
    <scope>NUCLEOTIDE SEQUENCE</scope>
    <source>
        <strain evidence="14">ElimosumLFYP34</strain>
    </source>
</reference>
<sequence length="318" mass="34832">MRDHFGRKVNYLRISITDLCNLRCVYCMPEEGVPKRRHATNLSFEEIEALVRAGADMGIDKIRLTGGEPLVRAGVLDLVKKLGAIPGIKDFAMTTNGILLPEMAADLKAAGLRRVNISLDTFDPEKYARITRCGRLEDALAGIDAAVAAGLTPLKINTVLIKGFNDDEIEAFVHYTKTRPVEVRFIELMPLGDGAEYAFGQYMPGEAVLARVPELVPAASPPGAPARLCTLPGALGKVGLINPISHRFCSDCNRIRLTADGKLKPCLHSDEELDVKALRGAGRSYREILEMAVSAKPERHHIDEHETIKKRNMNEIGG</sequence>
<dbReference type="Pfam" id="PF06463">
    <property type="entry name" value="Mob_synth_C"/>
    <property type="match status" value="1"/>
</dbReference>
<dbReference type="GO" id="GO:0061799">
    <property type="term" value="F:cyclic pyranopterin monophosphate synthase activity"/>
    <property type="evidence" value="ECO:0007669"/>
    <property type="project" value="TreeGrafter"/>
</dbReference>
<evidence type="ECO:0000259" key="13">
    <source>
        <dbReference type="PROSITE" id="PS51918"/>
    </source>
</evidence>
<dbReference type="PANTHER" id="PTHR22960">
    <property type="entry name" value="MOLYBDOPTERIN COFACTOR SYNTHESIS PROTEIN A"/>
    <property type="match status" value="1"/>
</dbReference>
<feature type="binding site" evidence="12">
    <location>
        <position position="266"/>
    </location>
    <ligand>
        <name>[4Fe-4S] cluster</name>
        <dbReference type="ChEBI" id="CHEBI:49883"/>
        <label>2</label>
        <note>4Fe-4S-substrate</note>
    </ligand>
</feature>
<dbReference type="InterPro" id="IPR050105">
    <property type="entry name" value="MoCo_biosynth_MoaA/MoaC"/>
</dbReference>
<comment type="catalytic activity">
    <reaction evidence="11 12">
        <text>GTP + AH2 + S-adenosyl-L-methionine = (8S)-3',8-cyclo-7,8-dihydroguanosine 5'-triphosphate + 5'-deoxyadenosine + L-methionine + A + H(+)</text>
        <dbReference type="Rhea" id="RHEA:49576"/>
        <dbReference type="ChEBI" id="CHEBI:13193"/>
        <dbReference type="ChEBI" id="CHEBI:15378"/>
        <dbReference type="ChEBI" id="CHEBI:17319"/>
        <dbReference type="ChEBI" id="CHEBI:17499"/>
        <dbReference type="ChEBI" id="CHEBI:37565"/>
        <dbReference type="ChEBI" id="CHEBI:57844"/>
        <dbReference type="ChEBI" id="CHEBI:59789"/>
        <dbReference type="ChEBI" id="CHEBI:131766"/>
        <dbReference type="EC" id="4.1.99.22"/>
    </reaction>
</comment>
<feature type="binding site" evidence="12">
    <location>
        <position position="24"/>
    </location>
    <ligand>
        <name>[4Fe-4S] cluster</name>
        <dbReference type="ChEBI" id="CHEBI:49883"/>
        <label>1</label>
        <note>4Fe-4S-S-AdoMet</note>
    </ligand>
</feature>
<comment type="pathway">
    <text evidence="12">Cofactor biosynthesis; molybdopterin biosynthesis.</text>
</comment>
<feature type="binding site" evidence="12">
    <location>
        <position position="118"/>
    </location>
    <ligand>
        <name>S-adenosyl-L-methionine</name>
        <dbReference type="ChEBI" id="CHEBI:59789"/>
    </ligand>
</feature>
<dbReference type="GO" id="GO:0051539">
    <property type="term" value="F:4 iron, 4 sulfur cluster binding"/>
    <property type="evidence" value="ECO:0007669"/>
    <property type="project" value="UniProtKB-UniRule"/>
</dbReference>
<feature type="binding site" evidence="12">
    <location>
        <position position="252"/>
    </location>
    <ligand>
        <name>[4Fe-4S] cluster</name>
        <dbReference type="ChEBI" id="CHEBI:49883"/>
        <label>2</label>
        <note>4Fe-4S-substrate</note>
    </ligand>
</feature>
<feature type="domain" description="Radical SAM core" evidence="13">
    <location>
        <begin position="4"/>
        <end position="225"/>
    </location>
</feature>
<dbReference type="GO" id="GO:0005525">
    <property type="term" value="F:GTP binding"/>
    <property type="evidence" value="ECO:0007669"/>
    <property type="project" value="UniProtKB-UniRule"/>
</dbReference>
<dbReference type="SFLD" id="SFLDS00029">
    <property type="entry name" value="Radical_SAM"/>
    <property type="match status" value="1"/>
</dbReference>